<sequence length="197" mass="22288">MQETKLSSPVKTSKKIAVAAIALLLLGLWLFYITWASRISAHTFLMPEIPELTTYLLFGILIGAVFAGRTFYRRPAEKIAKHVISSFLTAFCLSFAFSLHAYDVIAYLLPGEIVNYESSYEITFPGPATGKYSRCEAGIRIEDPNTRRKIQLCTTKSDLYEQNKRHMNAVWVTARTNKIGSYIVGYAFFNTLHINEN</sequence>
<evidence type="ECO:0008006" key="4">
    <source>
        <dbReference type="Google" id="ProtNLM"/>
    </source>
</evidence>
<gene>
    <name evidence="2" type="ORF">E4J90_14170</name>
</gene>
<feature type="transmembrane region" description="Helical" evidence="1">
    <location>
        <begin position="84"/>
        <end position="109"/>
    </location>
</feature>
<keyword evidence="1" id="KW-1133">Transmembrane helix</keyword>
<evidence type="ECO:0000313" key="3">
    <source>
        <dbReference type="Proteomes" id="UP000297555"/>
    </source>
</evidence>
<dbReference type="AlphaFoldDB" id="A0A4Y8VGI3"/>
<name>A0A4Y8VGI3_9PSED</name>
<dbReference type="RefSeq" id="WP_134826828.1">
    <property type="nucleotide sequence ID" value="NZ_SPDQ01000015.1"/>
</dbReference>
<reference evidence="2 3" key="1">
    <citation type="submission" date="2019-03" db="EMBL/GenBank/DDBJ databases">
        <title>Draft genome sequence of humic substances-degrading Pseudomonas kribbensis CHA-19 from forest soil.</title>
        <authorList>
            <person name="Kim D."/>
        </authorList>
    </citation>
    <scope>NUCLEOTIDE SEQUENCE [LARGE SCALE GENOMIC DNA]</scope>
    <source>
        <strain evidence="2 3">CHA-19</strain>
    </source>
</reference>
<evidence type="ECO:0000256" key="1">
    <source>
        <dbReference type="SAM" id="Phobius"/>
    </source>
</evidence>
<organism evidence="2 3">
    <name type="scientific">Pseudomonas kribbensis</name>
    <dbReference type="NCBI Taxonomy" id="1628086"/>
    <lineage>
        <taxon>Bacteria</taxon>
        <taxon>Pseudomonadati</taxon>
        <taxon>Pseudomonadota</taxon>
        <taxon>Gammaproteobacteria</taxon>
        <taxon>Pseudomonadales</taxon>
        <taxon>Pseudomonadaceae</taxon>
        <taxon>Pseudomonas</taxon>
    </lineage>
</organism>
<dbReference type="OrthoDB" id="6884671at2"/>
<dbReference type="Proteomes" id="UP000297555">
    <property type="component" value="Unassembled WGS sequence"/>
</dbReference>
<evidence type="ECO:0000313" key="2">
    <source>
        <dbReference type="EMBL" id="TFH79821.1"/>
    </source>
</evidence>
<comment type="caution">
    <text evidence="2">The sequence shown here is derived from an EMBL/GenBank/DDBJ whole genome shotgun (WGS) entry which is preliminary data.</text>
</comment>
<accession>A0A4Y8VGI3</accession>
<proteinExistence type="predicted"/>
<dbReference type="EMBL" id="SPDQ01000015">
    <property type="protein sequence ID" value="TFH79821.1"/>
    <property type="molecule type" value="Genomic_DNA"/>
</dbReference>
<keyword evidence="1" id="KW-0472">Membrane</keyword>
<protein>
    <recommendedName>
        <fullName evidence="4">Transmembrane protein</fullName>
    </recommendedName>
</protein>
<feature type="transmembrane region" description="Helical" evidence="1">
    <location>
        <begin position="52"/>
        <end position="72"/>
    </location>
</feature>
<keyword evidence="1" id="KW-0812">Transmembrane</keyword>